<evidence type="ECO:0000256" key="2">
    <source>
        <dbReference type="ARBA" id="ARBA00004496"/>
    </source>
</evidence>
<dbReference type="GO" id="GO:0061133">
    <property type="term" value="F:endopeptidase activator activity"/>
    <property type="evidence" value="ECO:0007669"/>
    <property type="project" value="TreeGrafter"/>
</dbReference>
<dbReference type="InterPro" id="IPR044868">
    <property type="entry name" value="Rpn13/ADRM1_Pru"/>
</dbReference>
<evidence type="ECO:0000256" key="3">
    <source>
        <dbReference type="ARBA" id="ARBA00022490"/>
    </source>
</evidence>
<comment type="subcellular location">
    <subcellularLocation>
        <location evidence="2">Cytoplasm</location>
    </subcellularLocation>
    <subcellularLocation>
        <location evidence="1">Nucleus</location>
    </subcellularLocation>
</comment>
<dbReference type="Proteomes" id="UP001161757">
    <property type="component" value="Unassembled WGS sequence"/>
</dbReference>
<keyword evidence="4" id="KW-0647">Proteasome</keyword>
<dbReference type="EMBL" id="JAJGCB010000001">
    <property type="protein sequence ID" value="KAJ8995402.1"/>
    <property type="molecule type" value="Genomic_DNA"/>
</dbReference>
<dbReference type="Pfam" id="PF16550">
    <property type="entry name" value="RPN13_C"/>
    <property type="match status" value="1"/>
</dbReference>
<feature type="region of interest" description="Disordered" evidence="6">
    <location>
        <begin position="150"/>
        <end position="213"/>
    </location>
</feature>
<dbReference type="GO" id="GO:0005634">
    <property type="term" value="C:nucleus"/>
    <property type="evidence" value="ECO:0007669"/>
    <property type="project" value="UniProtKB-SubCell"/>
</dbReference>
<keyword evidence="3" id="KW-0963">Cytoplasm</keyword>
<dbReference type="PANTHER" id="PTHR12225">
    <property type="entry name" value="ADHESION REGULATING MOLECULE 1 110 KDA CELL MEMBRANE GLYCOPROTEIN"/>
    <property type="match status" value="1"/>
</dbReference>
<evidence type="ECO:0000256" key="6">
    <source>
        <dbReference type="SAM" id="MobiDB-lite"/>
    </source>
</evidence>
<evidence type="ECO:0000256" key="5">
    <source>
        <dbReference type="ARBA" id="ARBA00023242"/>
    </source>
</evidence>
<keyword evidence="5" id="KW-0539">Nucleus</keyword>
<feature type="domain" description="Pru" evidence="7">
    <location>
        <begin position="1"/>
        <end position="140"/>
    </location>
</feature>
<dbReference type="GO" id="GO:0008541">
    <property type="term" value="C:proteasome regulatory particle, lid subcomplex"/>
    <property type="evidence" value="ECO:0007669"/>
    <property type="project" value="TreeGrafter"/>
</dbReference>
<dbReference type="InterPro" id="IPR032368">
    <property type="entry name" value="RPN13_DEUBAD"/>
</dbReference>
<evidence type="ECO:0000313" key="9">
    <source>
        <dbReference type="Proteomes" id="UP001161757"/>
    </source>
</evidence>
<dbReference type="FunFam" id="1.10.2020.20:FF:000004">
    <property type="entry name" value="WGS project CABT00000000 data, contig 2.6"/>
    <property type="match status" value="1"/>
</dbReference>
<proteinExistence type="predicted"/>
<dbReference type="GO" id="GO:0005737">
    <property type="term" value="C:cytoplasm"/>
    <property type="evidence" value="ECO:0007669"/>
    <property type="project" value="UniProtKB-SubCell"/>
</dbReference>
<name>A0AAN6IYH4_EXODE</name>
<feature type="compositionally biased region" description="Acidic residues" evidence="6">
    <location>
        <begin position="157"/>
        <end position="170"/>
    </location>
</feature>
<dbReference type="InterPro" id="IPR006773">
    <property type="entry name" value="Rpn13/ADRM1"/>
</dbReference>
<sequence length="403" mass="43596">MSIAPIITFKAGLCELDTSSSPPRVKPLPTPGYLYLYAEDELLHLCWRPRTAPLDRPELDLLMLPGDGSFVPYHPSSAENPSNPKKPTDGRIYVLKFSSSSQRYLFWLQSRSQHPQGDPAWFSARDLKLGQIVNNLLQGEEVDVQQQMAELPKDQNPPDDDDDEPMEEVEGTDHRINRRPSQGPGAGPDATGGDFREEGEESREGGAEGGRAAAATDANAIIQNFIQSLGNSAGNNANNQGNESSPQEKLFTTLADLLTPAATIPWIDSADAKLVDGLLQYLPPALVTLAQEADDMSALNTDHASIEAAEQALSLDQKKDILRRVLRSPQFSQSLSSLTIALRDGGLPSISEALDIPVGNGGYMRRGGVPLGGGEAVEVFLQGVKDKVTKEKDNEGGDRMDTE</sequence>
<comment type="caution">
    <text evidence="8">The sequence shown here is derived from an EMBL/GenBank/DDBJ whole genome shotgun (WGS) entry which is preliminary data.</text>
</comment>
<evidence type="ECO:0000256" key="4">
    <source>
        <dbReference type="ARBA" id="ARBA00022942"/>
    </source>
</evidence>
<dbReference type="InterPro" id="IPR038108">
    <property type="entry name" value="RPN13_DEUBAD_sf"/>
</dbReference>
<dbReference type="GO" id="GO:0070628">
    <property type="term" value="F:proteasome binding"/>
    <property type="evidence" value="ECO:0007669"/>
    <property type="project" value="TreeGrafter"/>
</dbReference>
<evidence type="ECO:0000259" key="7">
    <source>
        <dbReference type="PROSITE" id="PS51917"/>
    </source>
</evidence>
<dbReference type="InterPro" id="IPR038633">
    <property type="entry name" value="Rpn13/ADRM1_Pru_sf"/>
</dbReference>
<organism evidence="8 9">
    <name type="scientific">Exophiala dermatitidis</name>
    <name type="common">Black yeast-like fungus</name>
    <name type="synonym">Wangiella dermatitidis</name>
    <dbReference type="NCBI Taxonomy" id="5970"/>
    <lineage>
        <taxon>Eukaryota</taxon>
        <taxon>Fungi</taxon>
        <taxon>Dikarya</taxon>
        <taxon>Ascomycota</taxon>
        <taxon>Pezizomycotina</taxon>
        <taxon>Eurotiomycetes</taxon>
        <taxon>Chaetothyriomycetidae</taxon>
        <taxon>Chaetothyriales</taxon>
        <taxon>Herpotrichiellaceae</taxon>
        <taxon>Exophiala</taxon>
    </lineage>
</organism>
<dbReference type="Gene3D" id="2.30.29.70">
    <property type="entry name" value="Proteasomal ubiquitin receptor Rpn13/ADRM1"/>
    <property type="match status" value="1"/>
</dbReference>
<accession>A0AAN6IYH4</accession>
<gene>
    <name evidence="8" type="ORF">HRR80_000177</name>
</gene>
<dbReference type="PANTHER" id="PTHR12225:SF0">
    <property type="entry name" value="PROTEASOMAL UBIQUITIN RECEPTOR ADRM1"/>
    <property type="match status" value="1"/>
</dbReference>
<dbReference type="Pfam" id="PF04683">
    <property type="entry name" value="Rpn13_ADRM1_Pru"/>
    <property type="match status" value="1"/>
</dbReference>
<dbReference type="Gene3D" id="1.10.2020.20">
    <property type="match status" value="1"/>
</dbReference>
<protein>
    <recommendedName>
        <fullName evidence="7">Pru domain-containing protein</fullName>
    </recommendedName>
</protein>
<evidence type="ECO:0000313" key="8">
    <source>
        <dbReference type="EMBL" id="KAJ8995402.1"/>
    </source>
</evidence>
<reference evidence="8" key="1">
    <citation type="submission" date="2023-01" db="EMBL/GenBank/DDBJ databases">
        <title>Exophiala dermititidis isolated from Cystic Fibrosis Patient.</title>
        <authorList>
            <person name="Kurbessoian T."/>
            <person name="Crocker A."/>
            <person name="Murante D."/>
            <person name="Hogan D.A."/>
            <person name="Stajich J.E."/>
        </authorList>
    </citation>
    <scope>NUCLEOTIDE SEQUENCE</scope>
    <source>
        <strain evidence="8">Ex8</strain>
    </source>
</reference>
<dbReference type="AlphaFoldDB" id="A0AAN6IYH4"/>
<evidence type="ECO:0000256" key="1">
    <source>
        <dbReference type="ARBA" id="ARBA00004123"/>
    </source>
</evidence>
<dbReference type="PROSITE" id="PS51917">
    <property type="entry name" value="PRU"/>
    <property type="match status" value="1"/>
</dbReference>